<dbReference type="InterPro" id="IPR000477">
    <property type="entry name" value="RT_dom"/>
</dbReference>
<name>A0A1S3YUH2_TOBAC</name>
<feature type="domain" description="Reverse transcriptase" evidence="1">
    <location>
        <begin position="1"/>
        <end position="156"/>
    </location>
</feature>
<evidence type="ECO:0000313" key="2">
    <source>
        <dbReference type="RefSeq" id="XP_016455916.1"/>
    </source>
</evidence>
<reference evidence="2" key="1">
    <citation type="submission" date="2025-08" db="UniProtKB">
        <authorList>
            <consortium name="RefSeq"/>
        </authorList>
    </citation>
    <scope>IDENTIFICATION</scope>
</reference>
<gene>
    <name evidence="2" type="primary">LOC107779927</name>
</gene>
<proteinExistence type="predicted"/>
<protein>
    <recommendedName>
        <fullName evidence="1">Reverse transcriptase domain-containing protein</fullName>
    </recommendedName>
</protein>
<accession>A0A1S3YUH2</accession>
<dbReference type="PANTHER" id="PTHR19446">
    <property type="entry name" value="REVERSE TRANSCRIPTASES"/>
    <property type="match status" value="1"/>
</dbReference>
<evidence type="ECO:0000259" key="1">
    <source>
        <dbReference type="PROSITE" id="PS50878"/>
    </source>
</evidence>
<dbReference type="Pfam" id="PF00078">
    <property type="entry name" value="RVT_1"/>
    <property type="match status" value="1"/>
</dbReference>
<organism evidence="2">
    <name type="scientific">Nicotiana tabacum</name>
    <name type="common">Common tobacco</name>
    <dbReference type="NCBI Taxonomy" id="4097"/>
    <lineage>
        <taxon>Eukaryota</taxon>
        <taxon>Viridiplantae</taxon>
        <taxon>Streptophyta</taxon>
        <taxon>Embryophyta</taxon>
        <taxon>Tracheophyta</taxon>
        <taxon>Spermatophyta</taxon>
        <taxon>Magnoliopsida</taxon>
        <taxon>eudicotyledons</taxon>
        <taxon>Gunneridae</taxon>
        <taxon>Pentapetalae</taxon>
        <taxon>asterids</taxon>
        <taxon>lamiids</taxon>
        <taxon>Solanales</taxon>
        <taxon>Solanaceae</taxon>
        <taxon>Nicotianoideae</taxon>
        <taxon>Nicotianeae</taxon>
        <taxon>Nicotiana</taxon>
    </lineage>
</organism>
<dbReference type="PROSITE" id="PS50878">
    <property type="entry name" value="RT_POL"/>
    <property type="match status" value="1"/>
</dbReference>
<dbReference type="KEGG" id="nta:107779927"/>
<dbReference type="AlphaFoldDB" id="A0A1S3YUH2"/>
<dbReference type="STRING" id="4097.A0A1S3YUH2"/>
<dbReference type="PaxDb" id="4097-A0A1S3YUH2"/>
<dbReference type="OrthoDB" id="1306011at2759"/>
<dbReference type="RefSeq" id="XP_016455916.1">
    <property type="nucleotide sequence ID" value="XM_016600430.1"/>
</dbReference>
<sequence>MRRVTETCVLGDLEHFESRRDFGYCRHIKVEKVMGAMRKMSRGRATGPDEIPVEFWRRLVEQYRDKKNDLCMVFIDLEKAYDKVPRGVLWKCLETKCVPVAYIMVIKNMYDGAKTRVRIVGGDSEYFPVVMGLHQGSALNPFLFALAIDALTHHIQ</sequence>